<organism evidence="2 3">
    <name type="scientific">Eragrostis curvula</name>
    <name type="common">weeping love grass</name>
    <dbReference type="NCBI Taxonomy" id="38414"/>
    <lineage>
        <taxon>Eukaryota</taxon>
        <taxon>Viridiplantae</taxon>
        <taxon>Streptophyta</taxon>
        <taxon>Embryophyta</taxon>
        <taxon>Tracheophyta</taxon>
        <taxon>Spermatophyta</taxon>
        <taxon>Magnoliopsida</taxon>
        <taxon>Liliopsida</taxon>
        <taxon>Poales</taxon>
        <taxon>Poaceae</taxon>
        <taxon>PACMAD clade</taxon>
        <taxon>Chloridoideae</taxon>
        <taxon>Eragrostideae</taxon>
        <taxon>Eragrostidinae</taxon>
        <taxon>Eragrostis</taxon>
    </lineage>
</organism>
<accession>A0A5J9VPZ9</accession>
<dbReference type="OrthoDB" id="690950at2759"/>
<gene>
    <name evidence="2" type="ORF">EJB05_11210</name>
</gene>
<dbReference type="Proteomes" id="UP000324897">
    <property type="component" value="Chromosome 4"/>
</dbReference>
<feature type="compositionally biased region" description="Low complexity" evidence="1">
    <location>
        <begin position="26"/>
        <end position="42"/>
    </location>
</feature>
<evidence type="ECO:0000313" key="3">
    <source>
        <dbReference type="Proteomes" id="UP000324897"/>
    </source>
</evidence>
<proteinExistence type="predicted"/>
<feature type="non-terminal residue" evidence="2">
    <location>
        <position position="1"/>
    </location>
</feature>
<feature type="region of interest" description="Disordered" evidence="1">
    <location>
        <begin position="1"/>
        <end position="69"/>
    </location>
</feature>
<dbReference type="AlphaFoldDB" id="A0A5J9VPZ9"/>
<name>A0A5J9VPZ9_9POAL</name>
<dbReference type="PANTHER" id="PTHR34395">
    <property type="entry name" value="OS11G0427500 PROTEIN"/>
    <property type="match status" value="1"/>
</dbReference>
<evidence type="ECO:0000313" key="2">
    <source>
        <dbReference type="EMBL" id="TVU37868.1"/>
    </source>
</evidence>
<feature type="compositionally biased region" description="Low complexity" evidence="1">
    <location>
        <begin position="49"/>
        <end position="68"/>
    </location>
</feature>
<comment type="caution">
    <text evidence="2">The sequence shown here is derived from an EMBL/GenBank/DDBJ whole genome shotgun (WGS) entry which is preliminary data.</text>
</comment>
<reference evidence="2 3" key="1">
    <citation type="journal article" date="2019" name="Sci. Rep.">
        <title>A high-quality genome of Eragrostis curvula grass provides insights into Poaceae evolution and supports new strategies to enhance forage quality.</title>
        <authorList>
            <person name="Carballo J."/>
            <person name="Santos B.A.C.M."/>
            <person name="Zappacosta D."/>
            <person name="Garbus I."/>
            <person name="Selva J.P."/>
            <person name="Gallo C.A."/>
            <person name="Diaz A."/>
            <person name="Albertini E."/>
            <person name="Caccamo M."/>
            <person name="Echenique V."/>
        </authorList>
    </citation>
    <scope>NUCLEOTIDE SEQUENCE [LARGE SCALE GENOMIC DNA]</scope>
    <source>
        <strain evidence="3">cv. Victoria</strain>
        <tissue evidence="2">Leaf</tissue>
    </source>
</reference>
<feature type="compositionally biased region" description="Pro residues" evidence="1">
    <location>
        <begin position="1"/>
        <end position="11"/>
    </location>
</feature>
<keyword evidence="3" id="KW-1185">Reference proteome</keyword>
<dbReference type="EMBL" id="RWGY01000007">
    <property type="protein sequence ID" value="TVU37868.1"/>
    <property type="molecule type" value="Genomic_DNA"/>
</dbReference>
<protein>
    <submittedName>
        <fullName evidence="2">Uncharacterized protein</fullName>
    </submittedName>
</protein>
<evidence type="ECO:0000256" key="1">
    <source>
        <dbReference type="SAM" id="MobiDB-lite"/>
    </source>
</evidence>
<sequence length="161" mass="17689">AQERLAPPPPRLSSSPPCLSSPPQPLLSLACPARASPLSPLATSPPPNRGAGSVVSRAGSVAGAAVRGEGPQLHRCLQVPCPLERRQSTASPNLEATKKFEPKYCLIKKGDDCMEELTDEDKAIASEVFEDDKNREMFMKHKNHNVRLLWFRRKIRRLADT</sequence>
<dbReference type="PANTHER" id="PTHR34395:SF5">
    <property type="entry name" value="DIHYDRONEOPTERIN ALDOLASE_EPIMERASE DOMAIN-CONTAINING PROTEIN"/>
    <property type="match status" value="1"/>
</dbReference>
<dbReference type="Gramene" id="TVU37868">
    <property type="protein sequence ID" value="TVU37868"/>
    <property type="gene ID" value="EJB05_11210"/>
</dbReference>